<dbReference type="InterPro" id="IPR006311">
    <property type="entry name" value="TAT_signal"/>
</dbReference>
<organism evidence="3 4">
    <name type="scientific">Pseudaquabacterium inlustre</name>
    <dbReference type="NCBI Taxonomy" id="2984192"/>
    <lineage>
        <taxon>Bacteria</taxon>
        <taxon>Pseudomonadati</taxon>
        <taxon>Pseudomonadota</taxon>
        <taxon>Betaproteobacteria</taxon>
        <taxon>Burkholderiales</taxon>
        <taxon>Sphaerotilaceae</taxon>
        <taxon>Pseudaquabacterium</taxon>
    </lineage>
</organism>
<dbReference type="PANTHER" id="PTHR42928:SF5">
    <property type="entry name" value="BLR1237 PROTEIN"/>
    <property type="match status" value="1"/>
</dbReference>
<dbReference type="Gene3D" id="3.40.190.10">
    <property type="entry name" value="Periplasmic binding protein-like II"/>
    <property type="match status" value="1"/>
</dbReference>
<sequence>MTHRPCAPSSPSIAAPARRRLLRGLALTAATVGGAAALPALAADAWPSKPIQIVVPFPAGGATDVMGRLFAKALGEKLGQTVVVENRGGAGTVIGAAYAAKAPADGYTLLISSGTTFTVNPAINPKLPYDPVKSFEPIGLVGRTPLILLAHPDVKASSPKTFAALVKPAPGKFTWASFGQGTTSQFTGELLQRATETQMLHVPYKGSAPAMTDLMAGQVQFSVDTVTAAIPQLKAGKVKAIGVTTAKRSALLPDVPSFQEQGYALNADTWLAFVAPRGLPPAVRAKLEKTLQELVATPDIREKMLANGMEPGFLNGAQLGQLIENELPIMRATAARANIKAE</sequence>
<accession>A0ABU9CLC0</accession>
<dbReference type="InterPro" id="IPR042100">
    <property type="entry name" value="Bug_dom1"/>
</dbReference>
<proteinExistence type="inferred from homology"/>
<dbReference type="PANTHER" id="PTHR42928">
    <property type="entry name" value="TRICARBOXYLATE-BINDING PROTEIN"/>
    <property type="match status" value="1"/>
</dbReference>
<dbReference type="PROSITE" id="PS51318">
    <property type="entry name" value="TAT"/>
    <property type="match status" value="1"/>
</dbReference>
<dbReference type="Pfam" id="PF03401">
    <property type="entry name" value="TctC"/>
    <property type="match status" value="1"/>
</dbReference>
<name>A0ABU9CLC0_9BURK</name>
<dbReference type="PIRSF" id="PIRSF017082">
    <property type="entry name" value="YflP"/>
    <property type="match status" value="1"/>
</dbReference>
<evidence type="ECO:0000256" key="1">
    <source>
        <dbReference type="ARBA" id="ARBA00006987"/>
    </source>
</evidence>
<dbReference type="CDD" id="cd07012">
    <property type="entry name" value="PBP2_Bug_TTT"/>
    <property type="match status" value="1"/>
</dbReference>
<dbReference type="EMBL" id="JBBUTH010000007">
    <property type="protein sequence ID" value="MEK8051377.1"/>
    <property type="molecule type" value="Genomic_DNA"/>
</dbReference>
<comment type="similarity">
    <text evidence="1">Belongs to the UPF0065 (bug) family.</text>
</comment>
<evidence type="ECO:0000313" key="4">
    <source>
        <dbReference type="Proteomes" id="UP001365405"/>
    </source>
</evidence>
<dbReference type="InterPro" id="IPR005064">
    <property type="entry name" value="BUG"/>
</dbReference>
<keyword evidence="2" id="KW-0732">Signal</keyword>
<dbReference type="Proteomes" id="UP001365405">
    <property type="component" value="Unassembled WGS sequence"/>
</dbReference>
<evidence type="ECO:0000313" key="3">
    <source>
        <dbReference type="EMBL" id="MEK8051377.1"/>
    </source>
</evidence>
<dbReference type="RefSeq" id="WP_341411061.1">
    <property type="nucleotide sequence ID" value="NZ_JBBUTH010000007.1"/>
</dbReference>
<feature type="chain" id="PRO_5045963169" evidence="2">
    <location>
        <begin position="43"/>
        <end position="342"/>
    </location>
</feature>
<comment type="caution">
    <text evidence="3">The sequence shown here is derived from an EMBL/GenBank/DDBJ whole genome shotgun (WGS) entry which is preliminary data.</text>
</comment>
<reference evidence="3 4" key="1">
    <citation type="submission" date="2024-04" db="EMBL/GenBank/DDBJ databases">
        <title>Novel species of the genus Ideonella isolated from streams.</title>
        <authorList>
            <person name="Lu H."/>
        </authorList>
    </citation>
    <scope>NUCLEOTIDE SEQUENCE [LARGE SCALE GENOMIC DNA]</scope>
    <source>
        <strain evidence="3 4">DXS22W</strain>
    </source>
</reference>
<keyword evidence="4" id="KW-1185">Reference proteome</keyword>
<protein>
    <submittedName>
        <fullName evidence="3">Tripartite tricarboxylate transporter substrate binding protein</fullName>
    </submittedName>
</protein>
<evidence type="ECO:0000256" key="2">
    <source>
        <dbReference type="SAM" id="SignalP"/>
    </source>
</evidence>
<gene>
    <name evidence="3" type="ORF">AACH10_14085</name>
</gene>
<dbReference type="SUPFAM" id="SSF53850">
    <property type="entry name" value="Periplasmic binding protein-like II"/>
    <property type="match status" value="1"/>
</dbReference>
<feature type="signal peptide" evidence="2">
    <location>
        <begin position="1"/>
        <end position="42"/>
    </location>
</feature>
<dbReference type="Gene3D" id="3.40.190.150">
    <property type="entry name" value="Bordetella uptake gene, domain 1"/>
    <property type="match status" value="1"/>
</dbReference>